<dbReference type="EC" id="2.5.1.78" evidence="3 9"/>
<dbReference type="NCBIfam" id="NF000812">
    <property type="entry name" value="PRK00061.1-4"/>
    <property type="match status" value="1"/>
</dbReference>
<keyword evidence="4 9" id="KW-0686">Riboflavin biosynthesis</keyword>
<evidence type="ECO:0000256" key="1">
    <source>
        <dbReference type="ARBA" id="ARBA00004917"/>
    </source>
</evidence>
<comment type="pathway">
    <text evidence="1 9">Cofactor biosynthesis; riboflavin biosynthesis; riboflavin from 2-hydroxy-3-oxobutyl phosphate and 5-amino-6-(D-ribitylamino)uracil: step 1/2.</text>
</comment>
<reference evidence="10 11" key="1">
    <citation type="submission" date="2019-02" db="EMBL/GenBank/DDBJ databases">
        <title>Prokaryotic population dynamics and viral predation in marine succession experiment using metagenomics: the confinement effect.</title>
        <authorList>
            <person name="Haro-Moreno J.M."/>
            <person name="Rodriguez-Valera F."/>
            <person name="Lopez-Perez M."/>
        </authorList>
    </citation>
    <scope>NUCLEOTIDE SEQUENCE [LARGE SCALE GENOMIC DNA]</scope>
    <source>
        <strain evidence="10">MED-G157</strain>
    </source>
</reference>
<dbReference type="CDD" id="cd09209">
    <property type="entry name" value="Lumazine_synthase-I"/>
    <property type="match status" value="1"/>
</dbReference>
<dbReference type="SUPFAM" id="SSF52121">
    <property type="entry name" value="Lumazine synthase"/>
    <property type="match status" value="1"/>
</dbReference>
<dbReference type="FunFam" id="3.40.50.960:FF:000001">
    <property type="entry name" value="6,7-dimethyl-8-ribityllumazine synthase"/>
    <property type="match status" value="1"/>
</dbReference>
<evidence type="ECO:0000256" key="7">
    <source>
        <dbReference type="ARBA" id="ARBA00058151"/>
    </source>
</evidence>
<evidence type="ECO:0000256" key="6">
    <source>
        <dbReference type="ARBA" id="ARBA00048785"/>
    </source>
</evidence>
<dbReference type="Proteomes" id="UP000316199">
    <property type="component" value="Unassembled WGS sequence"/>
</dbReference>
<evidence type="ECO:0000256" key="2">
    <source>
        <dbReference type="ARBA" id="ARBA00007424"/>
    </source>
</evidence>
<accession>A0A520S2R8</accession>
<dbReference type="GO" id="GO:0009349">
    <property type="term" value="C:riboflavin synthase complex"/>
    <property type="evidence" value="ECO:0007669"/>
    <property type="project" value="UniProtKB-UniRule"/>
</dbReference>
<dbReference type="InterPro" id="IPR036467">
    <property type="entry name" value="LS/RS_sf"/>
</dbReference>
<evidence type="ECO:0000256" key="5">
    <source>
        <dbReference type="ARBA" id="ARBA00022679"/>
    </source>
</evidence>
<dbReference type="GO" id="GO:0000906">
    <property type="term" value="F:6,7-dimethyl-8-ribityllumazine synthase activity"/>
    <property type="evidence" value="ECO:0007669"/>
    <property type="project" value="UniProtKB-UniRule"/>
</dbReference>
<dbReference type="PANTHER" id="PTHR21058:SF0">
    <property type="entry name" value="6,7-DIMETHYL-8-RIBITYLLUMAZINE SYNTHASE"/>
    <property type="match status" value="1"/>
</dbReference>
<comment type="subunit">
    <text evidence="9">Forms an icosahedral capsid composed of 60 subunits, arranged as a dodecamer of pentamers.</text>
</comment>
<organism evidence="10 11">
    <name type="scientific">OM182 bacterium</name>
    <dbReference type="NCBI Taxonomy" id="2510334"/>
    <lineage>
        <taxon>Bacteria</taxon>
        <taxon>Pseudomonadati</taxon>
        <taxon>Pseudomonadota</taxon>
        <taxon>Gammaproteobacteria</taxon>
        <taxon>OMG group</taxon>
        <taxon>OM182 clade</taxon>
    </lineage>
</organism>
<protein>
    <recommendedName>
        <fullName evidence="8 9">6,7-dimethyl-8-ribityllumazine synthase</fullName>
        <shortName evidence="9">DMRL synthase</shortName>
        <shortName evidence="9">LS</shortName>
        <shortName evidence="9">Lumazine synthase</shortName>
        <ecNumber evidence="3 9">2.5.1.78</ecNumber>
    </recommendedName>
</protein>
<sequence>MKKITEGDYLANTARFSIIVARFNEFIVDGLQQGTLDTLTRHGVPSSNISILKVPGAFELPLVASRVARQRDSDVIICLGAVIRGATPHFDYVASQCASGLARVSLEEDVPVIFGVLTTNTIEEAIERAGSKAGNKGSDAAMTALEMVSLLRTLE</sequence>
<evidence type="ECO:0000256" key="4">
    <source>
        <dbReference type="ARBA" id="ARBA00022619"/>
    </source>
</evidence>
<feature type="active site" description="Proton donor" evidence="9">
    <location>
        <position position="89"/>
    </location>
</feature>
<feature type="binding site" evidence="9">
    <location>
        <position position="128"/>
    </location>
    <ligand>
        <name>(2S)-2-hydroxy-3-oxobutyl phosphate</name>
        <dbReference type="ChEBI" id="CHEBI:58830"/>
    </ligand>
</feature>
<feature type="binding site" evidence="9">
    <location>
        <begin position="81"/>
        <end position="83"/>
    </location>
    <ligand>
        <name>5-amino-6-(D-ribitylamino)uracil</name>
        <dbReference type="ChEBI" id="CHEBI:15934"/>
    </ligand>
</feature>
<dbReference type="Gene3D" id="3.40.50.960">
    <property type="entry name" value="Lumazine/riboflavin synthase"/>
    <property type="match status" value="1"/>
</dbReference>
<evidence type="ECO:0000256" key="9">
    <source>
        <dbReference type="HAMAP-Rule" id="MF_00178"/>
    </source>
</evidence>
<gene>
    <name evidence="9" type="primary">ribH</name>
    <name evidence="10" type="ORF">EVA68_03465</name>
</gene>
<dbReference type="PANTHER" id="PTHR21058">
    <property type="entry name" value="6,7-DIMETHYL-8-RIBITYLLUMAZINE SYNTHASE DMRL SYNTHASE LUMAZINE SYNTHASE"/>
    <property type="match status" value="1"/>
</dbReference>
<evidence type="ECO:0000256" key="8">
    <source>
        <dbReference type="ARBA" id="ARBA00072606"/>
    </source>
</evidence>
<evidence type="ECO:0000313" key="10">
    <source>
        <dbReference type="EMBL" id="RZO76758.1"/>
    </source>
</evidence>
<evidence type="ECO:0000256" key="3">
    <source>
        <dbReference type="ARBA" id="ARBA00012664"/>
    </source>
</evidence>
<feature type="binding site" evidence="9">
    <location>
        <begin position="86"/>
        <end position="87"/>
    </location>
    <ligand>
        <name>(2S)-2-hydroxy-3-oxobutyl phosphate</name>
        <dbReference type="ChEBI" id="CHEBI:58830"/>
    </ligand>
</feature>
<feature type="binding site" evidence="9">
    <location>
        <begin position="57"/>
        <end position="59"/>
    </location>
    <ligand>
        <name>5-amino-6-(D-ribitylamino)uracil</name>
        <dbReference type="ChEBI" id="CHEBI:15934"/>
    </ligand>
</feature>
<feature type="binding site" evidence="9">
    <location>
        <position position="114"/>
    </location>
    <ligand>
        <name>5-amino-6-(D-ribitylamino)uracil</name>
        <dbReference type="ChEBI" id="CHEBI:15934"/>
    </ligand>
</feature>
<keyword evidence="5 9" id="KW-0808">Transferase</keyword>
<dbReference type="GO" id="GO:0005829">
    <property type="term" value="C:cytosol"/>
    <property type="evidence" value="ECO:0007669"/>
    <property type="project" value="TreeGrafter"/>
</dbReference>
<dbReference type="Pfam" id="PF00885">
    <property type="entry name" value="DMRL_synthase"/>
    <property type="match status" value="1"/>
</dbReference>
<dbReference type="UniPathway" id="UPA00275">
    <property type="reaction ID" value="UER00404"/>
</dbReference>
<dbReference type="GO" id="GO:0009231">
    <property type="term" value="P:riboflavin biosynthetic process"/>
    <property type="evidence" value="ECO:0007669"/>
    <property type="project" value="UniProtKB-UniRule"/>
</dbReference>
<proteinExistence type="inferred from homology"/>
<dbReference type="InterPro" id="IPR002180">
    <property type="entry name" value="LS/RS"/>
</dbReference>
<comment type="caution">
    <text evidence="10">The sequence shown here is derived from an EMBL/GenBank/DDBJ whole genome shotgun (WGS) entry which is preliminary data.</text>
</comment>
<dbReference type="NCBIfam" id="TIGR00114">
    <property type="entry name" value="lumazine-synth"/>
    <property type="match status" value="1"/>
</dbReference>
<name>A0A520S2R8_9GAMM</name>
<evidence type="ECO:0000313" key="11">
    <source>
        <dbReference type="Proteomes" id="UP000316199"/>
    </source>
</evidence>
<dbReference type="AlphaFoldDB" id="A0A520S2R8"/>
<comment type="similarity">
    <text evidence="2 9">Belongs to the DMRL synthase family.</text>
</comment>
<comment type="catalytic activity">
    <reaction evidence="6 9">
        <text>(2S)-2-hydroxy-3-oxobutyl phosphate + 5-amino-6-(D-ribitylamino)uracil = 6,7-dimethyl-8-(1-D-ribityl)lumazine + phosphate + 2 H2O + H(+)</text>
        <dbReference type="Rhea" id="RHEA:26152"/>
        <dbReference type="ChEBI" id="CHEBI:15377"/>
        <dbReference type="ChEBI" id="CHEBI:15378"/>
        <dbReference type="ChEBI" id="CHEBI:15934"/>
        <dbReference type="ChEBI" id="CHEBI:43474"/>
        <dbReference type="ChEBI" id="CHEBI:58201"/>
        <dbReference type="ChEBI" id="CHEBI:58830"/>
        <dbReference type="EC" id="2.5.1.78"/>
    </reaction>
</comment>
<dbReference type="HAMAP" id="MF_00178">
    <property type="entry name" value="Lumazine_synth"/>
    <property type="match status" value="1"/>
</dbReference>
<dbReference type="InterPro" id="IPR034964">
    <property type="entry name" value="LS"/>
</dbReference>
<comment type="function">
    <text evidence="7 9">Catalyzes the formation of 6,7-dimethyl-8-ribityllumazine by condensation of 5-amino-6-(D-ribitylamino)uracil with 3,4-dihydroxy-2-butanone 4-phosphate. This is the penultimate step in the biosynthesis of riboflavin.</text>
</comment>
<dbReference type="EMBL" id="SHAG01000008">
    <property type="protein sequence ID" value="RZO76758.1"/>
    <property type="molecule type" value="Genomic_DNA"/>
</dbReference>
<feature type="binding site" evidence="9">
    <location>
        <position position="23"/>
    </location>
    <ligand>
        <name>5-amino-6-(D-ribitylamino)uracil</name>
        <dbReference type="ChEBI" id="CHEBI:15934"/>
    </ligand>
</feature>